<protein>
    <submittedName>
        <fullName evidence="1">Uncharacterized protein</fullName>
    </submittedName>
</protein>
<dbReference type="Proteomes" id="UP000093053">
    <property type="component" value="Chromosome"/>
</dbReference>
<evidence type="ECO:0000313" key="1">
    <source>
        <dbReference type="EMBL" id="ANZ36448.1"/>
    </source>
</evidence>
<dbReference type="EMBL" id="CP016793">
    <property type="protein sequence ID" value="ANZ36448.1"/>
    <property type="molecule type" value="Genomic_DNA"/>
</dbReference>
<dbReference type="AlphaFoldDB" id="A0A1B2HFB9"/>
<organism evidence="1 2">
    <name type="scientific">Lentzea guizhouensis</name>
    <dbReference type="NCBI Taxonomy" id="1586287"/>
    <lineage>
        <taxon>Bacteria</taxon>
        <taxon>Bacillati</taxon>
        <taxon>Actinomycetota</taxon>
        <taxon>Actinomycetes</taxon>
        <taxon>Pseudonocardiales</taxon>
        <taxon>Pseudonocardiaceae</taxon>
        <taxon>Lentzea</taxon>
    </lineage>
</organism>
<dbReference type="RefSeq" id="WP_065914851.1">
    <property type="nucleotide sequence ID" value="NZ_CP016793.1"/>
</dbReference>
<keyword evidence="2" id="KW-1185">Reference proteome</keyword>
<dbReference type="KEGG" id="led:BBK82_10610"/>
<sequence length="98" mass="11026">MDSTQMVEHLHQGGFRRLPLVDQHGHVVGMHLTRFLRGGYLDVVQVWWHDESASWSRVLDQFNVDAPYSPPQRLGGTSGHLADVMAALMPVQGRHATE</sequence>
<name>A0A1B2HFB9_9PSEU</name>
<gene>
    <name evidence="1" type="ORF">BBK82_10610</name>
</gene>
<proteinExistence type="predicted"/>
<reference evidence="1 2" key="1">
    <citation type="submission" date="2016-07" db="EMBL/GenBank/DDBJ databases">
        <title>Complete genome sequence of the Lentzea guizhouensis DHS C013.</title>
        <authorList>
            <person name="Cao C."/>
        </authorList>
    </citation>
    <scope>NUCLEOTIDE SEQUENCE [LARGE SCALE GENOMIC DNA]</scope>
    <source>
        <strain evidence="1 2">DHS C013</strain>
    </source>
</reference>
<accession>A0A1B2HFB9</accession>
<dbReference type="OrthoDB" id="3698664at2"/>
<evidence type="ECO:0000313" key="2">
    <source>
        <dbReference type="Proteomes" id="UP000093053"/>
    </source>
</evidence>